<evidence type="ECO:0000256" key="2">
    <source>
        <dbReference type="SAM" id="SignalP"/>
    </source>
</evidence>
<feature type="chain" id="PRO_5034138229" evidence="2">
    <location>
        <begin position="18"/>
        <end position="330"/>
    </location>
</feature>
<feature type="region of interest" description="Disordered" evidence="1">
    <location>
        <begin position="201"/>
        <end position="247"/>
    </location>
</feature>
<dbReference type="OrthoDB" id="5358886at2759"/>
<name>A0A8H8RUY2_9HELO</name>
<accession>A0A8H8RUY2</accession>
<keyword evidence="4" id="KW-1185">Reference proteome</keyword>
<feature type="signal peptide" evidence="2">
    <location>
        <begin position="1"/>
        <end position="17"/>
    </location>
</feature>
<sequence length="330" mass="37088">MYLSVATLALALDVVVAANINSTVEPGIETACKVCPWQKCVNTKVYPYFDEATEQDYDNVTLVCWTRGENVGGADGNKIWLGTVDNCYVNQYDLVDYNGTYQSDLKYCGRDSEEEFYTTQDASTKYDTECNINPSIDSATLKYLVPNRDLTATCWTDGDLIIDDEQNSQLTLPSLWIRTTTLCYAAQKGLEHKIDKNSLDNCGPLPSLDVNRTTPSSKPRRAEPLPGRAQPSKSKRKPKPNPALPLQPRYLINVTVGEDYASCHEQPRTSAPVLKKYPWMTQVFLQCLTSPNPDPVNPDTDDTWWELTTDFCYVRSVDFWESPEGDFPAV</sequence>
<evidence type="ECO:0000313" key="4">
    <source>
        <dbReference type="Proteomes" id="UP000462212"/>
    </source>
</evidence>
<evidence type="ECO:0000256" key="1">
    <source>
        <dbReference type="SAM" id="MobiDB-lite"/>
    </source>
</evidence>
<keyword evidence="2" id="KW-0732">Signal</keyword>
<dbReference type="AlphaFoldDB" id="A0A8H8RUY2"/>
<dbReference type="EMBL" id="QGMJ01000151">
    <property type="protein sequence ID" value="TVY41086.1"/>
    <property type="molecule type" value="Genomic_DNA"/>
</dbReference>
<dbReference type="Proteomes" id="UP000462212">
    <property type="component" value="Unassembled WGS sequence"/>
</dbReference>
<evidence type="ECO:0000313" key="3">
    <source>
        <dbReference type="EMBL" id="TVY41086.1"/>
    </source>
</evidence>
<protein>
    <submittedName>
        <fullName evidence="3">Uncharacterized protein</fullName>
    </submittedName>
</protein>
<proteinExistence type="predicted"/>
<gene>
    <name evidence="3" type="ORF">LSUB1_G001098</name>
</gene>
<comment type="caution">
    <text evidence="3">The sequence shown here is derived from an EMBL/GenBank/DDBJ whole genome shotgun (WGS) entry which is preliminary data.</text>
</comment>
<reference evidence="3 4" key="1">
    <citation type="submission" date="2018-05" db="EMBL/GenBank/DDBJ databases">
        <title>Genome sequencing and assembly of the regulated plant pathogen Lachnellula willkommii and related sister species for the development of diagnostic species identification markers.</title>
        <authorList>
            <person name="Giroux E."/>
            <person name="Bilodeau G."/>
        </authorList>
    </citation>
    <scope>NUCLEOTIDE SEQUENCE [LARGE SCALE GENOMIC DNA]</scope>
    <source>
        <strain evidence="3 4">CBS 197.66</strain>
    </source>
</reference>
<organism evidence="3 4">
    <name type="scientific">Lachnellula subtilissima</name>
    <dbReference type="NCBI Taxonomy" id="602034"/>
    <lineage>
        <taxon>Eukaryota</taxon>
        <taxon>Fungi</taxon>
        <taxon>Dikarya</taxon>
        <taxon>Ascomycota</taxon>
        <taxon>Pezizomycotina</taxon>
        <taxon>Leotiomycetes</taxon>
        <taxon>Helotiales</taxon>
        <taxon>Lachnaceae</taxon>
        <taxon>Lachnellula</taxon>
    </lineage>
</organism>